<evidence type="ECO:0000313" key="2">
    <source>
        <dbReference type="EMBL" id="OGF53104.1"/>
    </source>
</evidence>
<dbReference type="AlphaFoldDB" id="A0A1F5UPL2"/>
<evidence type="ECO:0000313" key="3">
    <source>
        <dbReference type="Proteomes" id="UP000179157"/>
    </source>
</evidence>
<dbReference type="Proteomes" id="UP000179157">
    <property type="component" value="Unassembled WGS sequence"/>
</dbReference>
<proteinExistence type="predicted"/>
<dbReference type="SUPFAM" id="SSF54909">
    <property type="entry name" value="Dimeric alpha+beta barrel"/>
    <property type="match status" value="1"/>
</dbReference>
<accession>A0A1F5UPL2</accession>
<dbReference type="Gene3D" id="3.30.70.100">
    <property type="match status" value="1"/>
</dbReference>
<dbReference type="STRING" id="1817864.A2Z21_05760"/>
<protein>
    <submittedName>
        <fullName evidence="2">Cyclase</fullName>
    </submittedName>
</protein>
<comment type="caution">
    <text evidence="2">The sequence shown here is derived from an EMBL/GenBank/DDBJ whole genome shotgun (WGS) entry which is preliminary data.</text>
</comment>
<sequence>MPYVLVRHKVTNYASWKTVFDQDGATRQANGSQGGRLFRNAQDPNEVVILLEWSDLEKARQFTQSQDLRETMRKAGVLDIPDIYFLEELEQVAM</sequence>
<gene>
    <name evidence="2" type="ORF">A2Z21_05760</name>
</gene>
<dbReference type="InterPro" id="IPR007138">
    <property type="entry name" value="ABM_dom"/>
</dbReference>
<reference evidence="2 3" key="1">
    <citation type="journal article" date="2016" name="Nat. Commun.">
        <title>Thousands of microbial genomes shed light on interconnected biogeochemical processes in an aquifer system.</title>
        <authorList>
            <person name="Anantharaman K."/>
            <person name="Brown C.T."/>
            <person name="Hug L.A."/>
            <person name="Sharon I."/>
            <person name="Castelle C.J."/>
            <person name="Probst A.J."/>
            <person name="Thomas B.C."/>
            <person name="Singh A."/>
            <person name="Wilkins M.J."/>
            <person name="Karaoz U."/>
            <person name="Brodie E.L."/>
            <person name="Williams K.H."/>
            <person name="Hubbard S.S."/>
            <person name="Banfield J.F."/>
        </authorList>
    </citation>
    <scope>NUCLEOTIDE SEQUENCE [LARGE SCALE GENOMIC DNA]</scope>
    <source>
        <strain evidence="3">RBG_16_55_9</strain>
    </source>
</reference>
<dbReference type="EMBL" id="MFGX01000118">
    <property type="protein sequence ID" value="OGF53104.1"/>
    <property type="molecule type" value="Genomic_DNA"/>
</dbReference>
<evidence type="ECO:0000259" key="1">
    <source>
        <dbReference type="Pfam" id="PF03992"/>
    </source>
</evidence>
<name>A0A1F5UPL2_FRAXR</name>
<feature type="domain" description="ABM" evidence="1">
    <location>
        <begin position="24"/>
        <end position="73"/>
    </location>
</feature>
<dbReference type="InterPro" id="IPR011008">
    <property type="entry name" value="Dimeric_a/b-barrel"/>
</dbReference>
<organism evidence="2 3">
    <name type="scientific">Fraserbacteria sp. (strain RBG_16_55_9)</name>
    <dbReference type="NCBI Taxonomy" id="1817864"/>
    <lineage>
        <taxon>Bacteria</taxon>
        <taxon>Candidatus Fraseribacteriota</taxon>
    </lineage>
</organism>
<dbReference type="Pfam" id="PF03992">
    <property type="entry name" value="ABM"/>
    <property type="match status" value="1"/>
</dbReference>